<proteinExistence type="predicted"/>
<dbReference type="Pfam" id="PF00196">
    <property type="entry name" value="GerE"/>
    <property type="match status" value="1"/>
</dbReference>
<dbReference type="GO" id="GO:0005524">
    <property type="term" value="F:ATP binding"/>
    <property type="evidence" value="ECO:0007669"/>
    <property type="project" value="UniProtKB-KW"/>
</dbReference>
<evidence type="ECO:0000313" key="6">
    <source>
        <dbReference type="Proteomes" id="UP001595868"/>
    </source>
</evidence>
<dbReference type="CDD" id="cd06170">
    <property type="entry name" value="LuxR_C_like"/>
    <property type="match status" value="1"/>
</dbReference>
<dbReference type="PROSITE" id="PS50043">
    <property type="entry name" value="HTH_LUXR_2"/>
    <property type="match status" value="1"/>
</dbReference>
<evidence type="ECO:0000259" key="4">
    <source>
        <dbReference type="PROSITE" id="PS50043"/>
    </source>
</evidence>
<organism evidence="5 6">
    <name type="scientific">Micromonospora zhanjiangensis</name>
    <dbReference type="NCBI Taxonomy" id="1522057"/>
    <lineage>
        <taxon>Bacteria</taxon>
        <taxon>Bacillati</taxon>
        <taxon>Actinomycetota</taxon>
        <taxon>Actinomycetes</taxon>
        <taxon>Micromonosporales</taxon>
        <taxon>Micromonosporaceae</taxon>
        <taxon>Micromonospora</taxon>
    </lineage>
</organism>
<dbReference type="SUPFAM" id="SSF46894">
    <property type="entry name" value="C-terminal effector domain of the bipartite response regulators"/>
    <property type="match status" value="1"/>
</dbReference>
<dbReference type="Proteomes" id="UP001595868">
    <property type="component" value="Unassembled WGS sequence"/>
</dbReference>
<dbReference type="PANTHER" id="PTHR16305">
    <property type="entry name" value="TESTICULAR SOLUBLE ADENYLYL CYCLASE"/>
    <property type="match status" value="1"/>
</dbReference>
<dbReference type="EMBL" id="JBHSBN010000010">
    <property type="protein sequence ID" value="MFC4107563.1"/>
    <property type="molecule type" value="Genomic_DNA"/>
</dbReference>
<dbReference type="InterPro" id="IPR000792">
    <property type="entry name" value="Tscrpt_reg_LuxR_C"/>
</dbReference>
<evidence type="ECO:0000256" key="1">
    <source>
        <dbReference type="ARBA" id="ARBA00022741"/>
    </source>
</evidence>
<dbReference type="InterPro" id="IPR016032">
    <property type="entry name" value="Sig_transdc_resp-reg_C-effctor"/>
</dbReference>
<sequence length="970" mass="102044">MIVSPPTAQTSSSQAVPPMGTPPSAATPLLARDREVALLDRAVAQASAGGFAVVAVCGEPGIGKTRMLRELGARASTAGLPVYAGHPTEFEQEVPFGMYAEALDPLLGGERPGCHDDVRIAVAALRGRPDAQPEAGASSRRVDSCRVYAGVRRLLAEDARPGAVLLLDDLHWADQASLELTEYLIRKPPRIPMVVGVAFRDARPPARLLDAIARHGPAALRIDLSRLDPAELAPWLADATARRRAMILRAGQGNPLYVQVLSRLPDDALAALAGGPGHDRPWAGDSGQHILAGAASEILTLDPAAQAVAFAIAVIGDQTTMDLLGHVARLPPAEVIRAVDQLHGLGHVEVDGNRCRFRHPLMRAAVRALTGPAGQIEVHARAAAHLHERHAPLQIRAHHTERSARPGDRLAAATLIEAGQAFTCSAPLQAARWLGTALRIMPESGPLQARRPTVQLWYARALGLGGDLEAARAALVDLDHAEEPVRTEAEAFRAVVARLRGDIDEAAAVLDTRLRRGSPNPAAEGKLRVQLAAVGALREDWSAAVDHASRALALLDAERPALAAAAQALRAFGAFYGGAVAAAHDHITTAARIVDGTGDAALRPHVELFGPLSWVEIQLGLLSAADRHLVRAREIAESMGHSSALPYLLVVASTLHARTGRLSSAVVLADEAAAAAEPVGSAEMRAMADAVRILPLVFTAGPHTAIAVARRLAGEDRPRSAMWRRVGWLNLAVARLVAGDPRACLDVLAGPATAWPANLSIAVFRETLRAIASARLGEGAAARAAADRAEAVAVDTGLGYELGLAGYARAHVAARAHRYEEATDRAGAAATRLLAAGAPLEAALAEHLAGAAHLRAGAPRPGRAAYQRALVGYRRCGATWLSRVLTRDLAAVPPEPTAAGRSPADTGLTSREWEIAELVMTGLSNQEIAASLHLSRRTVESHLSRVFAKLGVRSRTAMTNRLSRLAAPVP</sequence>
<dbReference type="RefSeq" id="WP_377546627.1">
    <property type="nucleotide sequence ID" value="NZ_JBHSBN010000010.1"/>
</dbReference>
<dbReference type="InterPro" id="IPR011990">
    <property type="entry name" value="TPR-like_helical_dom_sf"/>
</dbReference>
<evidence type="ECO:0000256" key="3">
    <source>
        <dbReference type="SAM" id="MobiDB-lite"/>
    </source>
</evidence>
<dbReference type="Pfam" id="PF13191">
    <property type="entry name" value="AAA_16"/>
    <property type="match status" value="1"/>
</dbReference>
<name>A0ABV8KNJ6_9ACTN</name>
<evidence type="ECO:0000256" key="2">
    <source>
        <dbReference type="ARBA" id="ARBA00022840"/>
    </source>
</evidence>
<comment type="caution">
    <text evidence="5">The sequence shown here is derived from an EMBL/GenBank/DDBJ whole genome shotgun (WGS) entry which is preliminary data.</text>
</comment>
<dbReference type="PANTHER" id="PTHR16305:SF35">
    <property type="entry name" value="TRANSCRIPTIONAL ACTIVATOR DOMAIN"/>
    <property type="match status" value="1"/>
</dbReference>
<protein>
    <submittedName>
        <fullName evidence="5">ATP-binding protein</fullName>
    </submittedName>
</protein>
<feature type="domain" description="HTH luxR-type" evidence="4">
    <location>
        <begin position="900"/>
        <end position="966"/>
    </location>
</feature>
<dbReference type="InterPro" id="IPR036388">
    <property type="entry name" value="WH-like_DNA-bd_sf"/>
</dbReference>
<reference evidence="6" key="1">
    <citation type="journal article" date="2019" name="Int. J. Syst. Evol. Microbiol.">
        <title>The Global Catalogue of Microorganisms (GCM) 10K type strain sequencing project: providing services to taxonomists for standard genome sequencing and annotation.</title>
        <authorList>
            <consortium name="The Broad Institute Genomics Platform"/>
            <consortium name="The Broad Institute Genome Sequencing Center for Infectious Disease"/>
            <person name="Wu L."/>
            <person name="Ma J."/>
        </authorList>
    </citation>
    <scope>NUCLEOTIDE SEQUENCE [LARGE SCALE GENOMIC DNA]</scope>
    <source>
        <strain evidence="6">2902at01</strain>
    </source>
</reference>
<dbReference type="InterPro" id="IPR041664">
    <property type="entry name" value="AAA_16"/>
</dbReference>
<dbReference type="Gene3D" id="1.10.10.10">
    <property type="entry name" value="Winged helix-like DNA-binding domain superfamily/Winged helix DNA-binding domain"/>
    <property type="match status" value="1"/>
</dbReference>
<dbReference type="PROSITE" id="PS00622">
    <property type="entry name" value="HTH_LUXR_1"/>
    <property type="match status" value="1"/>
</dbReference>
<gene>
    <name evidence="5" type="ORF">ACFOX0_16740</name>
</gene>
<keyword evidence="6" id="KW-1185">Reference proteome</keyword>
<feature type="compositionally biased region" description="Polar residues" evidence="3">
    <location>
        <begin position="1"/>
        <end position="15"/>
    </location>
</feature>
<dbReference type="SUPFAM" id="SSF52540">
    <property type="entry name" value="P-loop containing nucleoside triphosphate hydrolases"/>
    <property type="match status" value="1"/>
</dbReference>
<accession>A0ABV8KNJ6</accession>
<evidence type="ECO:0000313" key="5">
    <source>
        <dbReference type="EMBL" id="MFC4107563.1"/>
    </source>
</evidence>
<dbReference type="Gene3D" id="1.25.40.10">
    <property type="entry name" value="Tetratricopeptide repeat domain"/>
    <property type="match status" value="1"/>
</dbReference>
<dbReference type="InterPro" id="IPR027417">
    <property type="entry name" value="P-loop_NTPase"/>
</dbReference>
<keyword evidence="1" id="KW-0547">Nucleotide-binding</keyword>
<keyword evidence="2 5" id="KW-0067">ATP-binding</keyword>
<feature type="region of interest" description="Disordered" evidence="3">
    <location>
        <begin position="1"/>
        <end position="27"/>
    </location>
</feature>
<dbReference type="PRINTS" id="PR00038">
    <property type="entry name" value="HTHLUXR"/>
</dbReference>
<dbReference type="SMART" id="SM00421">
    <property type="entry name" value="HTH_LUXR"/>
    <property type="match status" value="1"/>
</dbReference>